<keyword evidence="1" id="KW-0472">Membrane</keyword>
<proteinExistence type="predicted"/>
<dbReference type="Proteomes" id="UP001594351">
    <property type="component" value="Unassembled WGS sequence"/>
</dbReference>
<feature type="transmembrane region" description="Helical" evidence="1">
    <location>
        <begin position="20"/>
        <end position="42"/>
    </location>
</feature>
<dbReference type="EMBL" id="JBHPBY010000461">
    <property type="protein sequence ID" value="MFC1853274.1"/>
    <property type="molecule type" value="Genomic_DNA"/>
</dbReference>
<evidence type="ECO:0000313" key="2">
    <source>
        <dbReference type="EMBL" id="MFC1853274.1"/>
    </source>
</evidence>
<keyword evidence="3" id="KW-1185">Reference proteome</keyword>
<organism evidence="2 3">
    <name type="scientific">candidate division CSSED10-310 bacterium</name>
    <dbReference type="NCBI Taxonomy" id="2855610"/>
    <lineage>
        <taxon>Bacteria</taxon>
        <taxon>Bacteria division CSSED10-310</taxon>
    </lineage>
</organism>
<gene>
    <name evidence="2" type="ORF">ACFL27_24005</name>
</gene>
<keyword evidence="1" id="KW-0812">Transmembrane</keyword>
<evidence type="ECO:0000256" key="1">
    <source>
        <dbReference type="SAM" id="Phobius"/>
    </source>
</evidence>
<name>A0ABV6Z4C7_UNCC1</name>
<protein>
    <submittedName>
        <fullName evidence="2">Flp family type IVb pilin</fullName>
    </submittedName>
</protein>
<keyword evidence="1" id="KW-1133">Transmembrane helix</keyword>
<comment type="caution">
    <text evidence="2">The sequence shown here is derived from an EMBL/GenBank/DDBJ whole genome shotgun (WGS) entry which is preliminary data.</text>
</comment>
<accession>A0ABV6Z4C7</accession>
<reference evidence="2 3" key="1">
    <citation type="submission" date="2024-09" db="EMBL/GenBank/DDBJ databases">
        <title>Laminarin stimulates single cell rates of sulfate reduction while oxygen inhibits transcriptomic activity in coastal marine sediment.</title>
        <authorList>
            <person name="Lindsay M."/>
            <person name="Orcutt B."/>
            <person name="Emerson D."/>
            <person name="Stepanauskas R."/>
            <person name="D'Angelo T."/>
        </authorList>
    </citation>
    <scope>NUCLEOTIDE SEQUENCE [LARGE SCALE GENOMIC DNA]</scope>
    <source>
        <strain evidence="2">SAG AM-311-K15</strain>
    </source>
</reference>
<sequence length="62" mass="6780">MLNFLARILKDQKGQTTLEWAVLTILIAMSLIVIGLAFANGFPPMFEALYAKIVDLANSIGI</sequence>
<evidence type="ECO:0000313" key="3">
    <source>
        <dbReference type="Proteomes" id="UP001594351"/>
    </source>
</evidence>